<feature type="chain" id="PRO_5028454567" evidence="1">
    <location>
        <begin position="22"/>
        <end position="132"/>
    </location>
</feature>
<accession>A0A6P8HIV4</accession>
<dbReference type="InParanoid" id="A0A6P8HIV4"/>
<dbReference type="AlphaFoldDB" id="A0A6P8HIV4"/>
<dbReference type="Proteomes" id="UP000515163">
    <property type="component" value="Unplaced"/>
</dbReference>
<reference evidence="3" key="1">
    <citation type="submission" date="2025-08" db="UniProtKB">
        <authorList>
            <consortium name="RefSeq"/>
        </authorList>
    </citation>
    <scope>IDENTIFICATION</scope>
    <source>
        <tissue evidence="3">Tentacle</tissue>
    </source>
</reference>
<name>A0A6P8HIV4_ACTTE</name>
<keyword evidence="2" id="KW-1185">Reference proteome</keyword>
<sequence length="132" mass="14987">MTKLIHLAAFIFILSMVCADAFHIGVGKVGRRRKRTVKLSDNLQDALQDLCLFTNKHCNDVDSKRDEPQALAVLLMHARKGKSEKNVQKTLKIVCNASNSVCEPSVQRSKRSDTLLWLQEKKHRRPIFTVTS</sequence>
<keyword evidence="1" id="KW-0732">Signal</keyword>
<dbReference type="RefSeq" id="XP_031552597.1">
    <property type="nucleotide sequence ID" value="XM_031696737.1"/>
</dbReference>
<dbReference type="KEGG" id="aten:116289799"/>
<evidence type="ECO:0000313" key="2">
    <source>
        <dbReference type="Proteomes" id="UP000515163"/>
    </source>
</evidence>
<gene>
    <name evidence="3" type="primary">LOC116289799</name>
</gene>
<feature type="signal peptide" evidence="1">
    <location>
        <begin position="1"/>
        <end position="21"/>
    </location>
</feature>
<proteinExistence type="predicted"/>
<evidence type="ECO:0000313" key="3">
    <source>
        <dbReference type="RefSeq" id="XP_031552597.1"/>
    </source>
</evidence>
<evidence type="ECO:0000256" key="1">
    <source>
        <dbReference type="SAM" id="SignalP"/>
    </source>
</evidence>
<protein>
    <submittedName>
        <fullName evidence="3">Uncharacterized protein LOC116289799</fullName>
    </submittedName>
</protein>
<dbReference type="GeneID" id="116289799"/>
<organism evidence="2 3">
    <name type="scientific">Actinia tenebrosa</name>
    <name type="common">Australian red waratah sea anemone</name>
    <dbReference type="NCBI Taxonomy" id="6105"/>
    <lineage>
        <taxon>Eukaryota</taxon>
        <taxon>Metazoa</taxon>
        <taxon>Cnidaria</taxon>
        <taxon>Anthozoa</taxon>
        <taxon>Hexacorallia</taxon>
        <taxon>Actiniaria</taxon>
        <taxon>Actiniidae</taxon>
        <taxon>Actinia</taxon>
    </lineage>
</organism>